<keyword evidence="4 9" id="KW-0812">Transmembrane</keyword>
<evidence type="ECO:0000256" key="5">
    <source>
        <dbReference type="ARBA" id="ARBA00022729"/>
    </source>
</evidence>
<keyword evidence="8 9" id="KW-0449">Lipoprotein</keyword>
<comment type="subcellular location">
    <subcellularLocation>
        <location evidence="9">Cell membrane</location>
        <topology evidence="9">Lipid-anchor</topology>
    </subcellularLocation>
    <subcellularLocation>
        <location evidence="1">Membrane</location>
    </subcellularLocation>
</comment>
<accession>A0A4V1N352</accession>
<dbReference type="EMBL" id="SBKP01000023">
    <property type="protein sequence ID" value="RXR25182.1"/>
    <property type="molecule type" value="Genomic_DNA"/>
</dbReference>
<dbReference type="Proteomes" id="UP000290958">
    <property type="component" value="Unassembled WGS sequence"/>
</dbReference>
<evidence type="ECO:0000256" key="9">
    <source>
        <dbReference type="RuleBase" id="RU362097"/>
    </source>
</evidence>
<dbReference type="PANTHER" id="PTHR30203:SF20">
    <property type="entry name" value="MULTIDRUG RESISTANCE OUTER MEMBRANE PROTEIN MDTP-RELATED"/>
    <property type="match status" value="1"/>
</dbReference>
<evidence type="ECO:0000256" key="6">
    <source>
        <dbReference type="ARBA" id="ARBA00023136"/>
    </source>
</evidence>
<evidence type="ECO:0000256" key="1">
    <source>
        <dbReference type="ARBA" id="ARBA00004370"/>
    </source>
</evidence>
<dbReference type="GO" id="GO:0015562">
    <property type="term" value="F:efflux transmembrane transporter activity"/>
    <property type="evidence" value="ECO:0007669"/>
    <property type="project" value="InterPro"/>
</dbReference>
<keyword evidence="3 9" id="KW-1134">Transmembrane beta strand</keyword>
<keyword evidence="7 9" id="KW-0564">Palmitate</keyword>
<gene>
    <name evidence="10" type="ORF">EQG66_14530</name>
</gene>
<evidence type="ECO:0000256" key="8">
    <source>
        <dbReference type="ARBA" id="ARBA00023288"/>
    </source>
</evidence>
<evidence type="ECO:0000256" key="7">
    <source>
        <dbReference type="ARBA" id="ARBA00023139"/>
    </source>
</evidence>
<dbReference type="InterPro" id="IPR003423">
    <property type="entry name" value="OMP_efflux"/>
</dbReference>
<reference evidence="11" key="1">
    <citation type="submission" date="2019-01" db="EMBL/GenBank/DDBJ databases">
        <title>Cytophagaceae bacterium strain CAR-16.</title>
        <authorList>
            <person name="Chen W.-M."/>
        </authorList>
    </citation>
    <scope>NUCLEOTIDE SEQUENCE [LARGE SCALE GENOMIC DNA]</scope>
    <source>
        <strain evidence="11">CHR27</strain>
    </source>
</reference>
<dbReference type="OrthoDB" id="9783100at2"/>
<name>A0A4V1N352_9SPHN</name>
<dbReference type="InterPro" id="IPR010131">
    <property type="entry name" value="MdtP/NodT-like"/>
</dbReference>
<dbReference type="SUPFAM" id="SSF56954">
    <property type="entry name" value="Outer membrane efflux proteins (OEP)"/>
    <property type="match status" value="1"/>
</dbReference>
<proteinExistence type="inferred from homology"/>
<evidence type="ECO:0000256" key="2">
    <source>
        <dbReference type="ARBA" id="ARBA00007613"/>
    </source>
</evidence>
<evidence type="ECO:0000256" key="3">
    <source>
        <dbReference type="ARBA" id="ARBA00022452"/>
    </source>
</evidence>
<dbReference type="GO" id="GO:0005886">
    <property type="term" value="C:plasma membrane"/>
    <property type="evidence" value="ECO:0007669"/>
    <property type="project" value="UniProtKB-SubCell"/>
</dbReference>
<sequence>MTAGMVALATVLALSGCATLPQPRDLPPIASVENLASSASFSAPEVSWPSDRWWEGFGDPQLNTLIAEGLVGATDLRVAEARFARAEALVSETRSRLLPSLGANAEAGATKQSYNYLIPEAFSPKGWPDYGQATLRLDWELDFWGRNRAALAAARSDARAAGAEAAATRLAVSAGVASAYADLAALYAEHDAAEHALEVRRRTLDLMQGRKVEGLEHDGAVERARSALAAAQGDLAALDEALTLNRNRIAVLIGAGPDRGLVIARPAAMVSGSFGLPVSLPAELIGRRPDIIAARLRSEAAASRIKEARAAFYPNVNLAGLIGLQALGIDNVFKSGSEFGTAGPALSLPIFDGGRLRSRHRAAETDYQAAVAQYDGALVQALREVADAAASQRALGERLDRAAQAERAAAAAWTVANNRYRGGLATFLDVLVAEDALITSRRTLASLKTRAFVLDVALIRALGGGYRS</sequence>
<keyword evidence="11" id="KW-1185">Reference proteome</keyword>
<comment type="similarity">
    <text evidence="2 9">Belongs to the outer membrane factor (OMF) (TC 1.B.17) family.</text>
</comment>
<dbReference type="Pfam" id="PF02321">
    <property type="entry name" value="OEP"/>
    <property type="match status" value="2"/>
</dbReference>
<keyword evidence="6 9" id="KW-0472">Membrane</keyword>
<evidence type="ECO:0000313" key="10">
    <source>
        <dbReference type="EMBL" id="RXR25182.1"/>
    </source>
</evidence>
<keyword evidence="5" id="KW-0732">Signal</keyword>
<dbReference type="Gene3D" id="1.20.1600.10">
    <property type="entry name" value="Outer membrane efflux proteins (OEP)"/>
    <property type="match status" value="1"/>
</dbReference>
<organism evidence="10 11">
    <name type="scientific">Sphingobium fluviale</name>
    <dbReference type="NCBI Taxonomy" id="2506423"/>
    <lineage>
        <taxon>Bacteria</taxon>
        <taxon>Pseudomonadati</taxon>
        <taxon>Pseudomonadota</taxon>
        <taxon>Alphaproteobacteria</taxon>
        <taxon>Sphingomonadales</taxon>
        <taxon>Sphingomonadaceae</taxon>
        <taxon>Sphingobium</taxon>
    </lineage>
</organism>
<dbReference type="PANTHER" id="PTHR30203">
    <property type="entry name" value="OUTER MEMBRANE CATION EFFLUX PROTEIN"/>
    <property type="match status" value="1"/>
</dbReference>
<evidence type="ECO:0000313" key="11">
    <source>
        <dbReference type="Proteomes" id="UP000290958"/>
    </source>
</evidence>
<dbReference type="NCBIfam" id="TIGR01845">
    <property type="entry name" value="outer_NodT"/>
    <property type="match status" value="1"/>
</dbReference>
<evidence type="ECO:0000256" key="4">
    <source>
        <dbReference type="ARBA" id="ARBA00022692"/>
    </source>
</evidence>
<dbReference type="AlphaFoldDB" id="A0A4V1N352"/>
<dbReference type="Gene3D" id="2.20.200.10">
    <property type="entry name" value="Outer membrane efflux proteins (OEP)"/>
    <property type="match status" value="1"/>
</dbReference>
<protein>
    <submittedName>
        <fullName evidence="10">Efflux transporter outer membrane subunit</fullName>
    </submittedName>
</protein>
<comment type="caution">
    <text evidence="10">The sequence shown here is derived from an EMBL/GenBank/DDBJ whole genome shotgun (WGS) entry which is preliminary data.</text>
</comment>